<evidence type="ECO:0000313" key="2">
    <source>
        <dbReference type="EMBL" id="KAJ9602153.1"/>
    </source>
</evidence>
<reference evidence="2" key="1">
    <citation type="submission" date="2022-10" db="EMBL/GenBank/DDBJ databases">
        <title>Culturing micro-colonial fungi from biological soil crusts in the Mojave desert and describing Neophaeococcomyces mojavensis, and introducing the new genera and species Taxawa tesnikishii.</title>
        <authorList>
            <person name="Kurbessoian T."/>
            <person name="Stajich J.E."/>
        </authorList>
    </citation>
    <scope>NUCLEOTIDE SEQUENCE</scope>
    <source>
        <strain evidence="2">TK_41</strain>
    </source>
</reference>
<dbReference type="EMBL" id="JAPDRK010000028">
    <property type="protein sequence ID" value="KAJ9602153.1"/>
    <property type="molecule type" value="Genomic_DNA"/>
</dbReference>
<accession>A0AA38U4X9</accession>
<evidence type="ECO:0000313" key="3">
    <source>
        <dbReference type="Proteomes" id="UP001172673"/>
    </source>
</evidence>
<dbReference type="Proteomes" id="UP001172673">
    <property type="component" value="Unassembled WGS sequence"/>
</dbReference>
<evidence type="ECO:0008006" key="4">
    <source>
        <dbReference type="Google" id="ProtNLM"/>
    </source>
</evidence>
<proteinExistence type="predicted"/>
<feature type="compositionally biased region" description="Polar residues" evidence="1">
    <location>
        <begin position="1"/>
        <end position="21"/>
    </location>
</feature>
<organism evidence="2 3">
    <name type="scientific">Cladophialophora chaetospira</name>
    <dbReference type="NCBI Taxonomy" id="386627"/>
    <lineage>
        <taxon>Eukaryota</taxon>
        <taxon>Fungi</taxon>
        <taxon>Dikarya</taxon>
        <taxon>Ascomycota</taxon>
        <taxon>Pezizomycotina</taxon>
        <taxon>Eurotiomycetes</taxon>
        <taxon>Chaetothyriomycetidae</taxon>
        <taxon>Chaetothyriales</taxon>
        <taxon>Herpotrichiellaceae</taxon>
        <taxon>Cladophialophora</taxon>
    </lineage>
</organism>
<dbReference type="AlphaFoldDB" id="A0AA38U4X9"/>
<keyword evidence="3" id="KW-1185">Reference proteome</keyword>
<gene>
    <name evidence="2" type="ORF">H2200_013273</name>
</gene>
<name>A0AA38U4X9_9EURO</name>
<sequence>MAPTNQMTLKSGRSETQQLLQTERRTMRPTSSSKICPLLDLPAEVRIIILRYLLKQDEPLAYLRHPVIVTRKYYLTEYFAWEFDRYWGLKLSPAILRTCKHLYKEGFPILYDENKFTFHLLLQQEGPVVRVIPDVDSCRRKRQAALTNIKHFVVKIMPTDDILTDMAISDNLQYRKTIENGLAVFCQELSSIVTNNVTVDLLTSETFDTSLLSRFKYLRCKQIDFLVDGKPATDPSDVAKFGGYKAAVEGPDEVYDVPRQARSLLQLLESHQIDIYEHFPFTDIMDRMEDAVWEWDEEKFIIERPKVLRAAKVALDELWEADVQDLCSLLPRQPLNTSVEQHQSDSAAP</sequence>
<evidence type="ECO:0000256" key="1">
    <source>
        <dbReference type="SAM" id="MobiDB-lite"/>
    </source>
</evidence>
<protein>
    <recommendedName>
        <fullName evidence="4">F-box domain-containing protein</fullName>
    </recommendedName>
</protein>
<feature type="region of interest" description="Disordered" evidence="1">
    <location>
        <begin position="1"/>
        <end position="26"/>
    </location>
</feature>
<dbReference type="PANTHER" id="PTHR42085">
    <property type="entry name" value="F-BOX DOMAIN-CONTAINING PROTEIN"/>
    <property type="match status" value="1"/>
</dbReference>
<dbReference type="PANTHER" id="PTHR42085:SF7">
    <property type="entry name" value="F-BOX DOMAIN-CONTAINING PROTEIN"/>
    <property type="match status" value="1"/>
</dbReference>
<comment type="caution">
    <text evidence="2">The sequence shown here is derived from an EMBL/GenBank/DDBJ whole genome shotgun (WGS) entry which is preliminary data.</text>
</comment>
<dbReference type="InterPro" id="IPR038883">
    <property type="entry name" value="AN11006-like"/>
</dbReference>